<dbReference type="AlphaFoldDB" id="X0UWW8"/>
<reference evidence="1" key="1">
    <citation type="journal article" date="2014" name="Front. Microbiol.">
        <title>High frequency of phylogenetically diverse reductive dehalogenase-homologous genes in deep subseafloor sedimentary metagenomes.</title>
        <authorList>
            <person name="Kawai M."/>
            <person name="Futagami T."/>
            <person name="Toyoda A."/>
            <person name="Takaki Y."/>
            <person name="Nishi S."/>
            <person name="Hori S."/>
            <person name="Arai W."/>
            <person name="Tsubouchi T."/>
            <person name="Morono Y."/>
            <person name="Uchiyama I."/>
            <person name="Ito T."/>
            <person name="Fujiyama A."/>
            <person name="Inagaki F."/>
            <person name="Takami H."/>
        </authorList>
    </citation>
    <scope>NUCLEOTIDE SEQUENCE</scope>
    <source>
        <strain evidence="1">Expedition CK06-06</strain>
    </source>
</reference>
<dbReference type="InterPro" id="IPR044000">
    <property type="entry name" value="Phage_tube_2"/>
</dbReference>
<feature type="non-terminal residue" evidence="1">
    <location>
        <position position="1"/>
    </location>
</feature>
<comment type="caution">
    <text evidence="1">The sequence shown here is derived from an EMBL/GenBank/DDBJ whole genome shotgun (WGS) entry which is preliminary data.</text>
</comment>
<gene>
    <name evidence="1" type="ORF">S01H1_25874</name>
</gene>
<dbReference type="EMBL" id="BARS01015659">
    <property type="protein sequence ID" value="GAF92930.1"/>
    <property type="molecule type" value="Genomic_DNA"/>
</dbReference>
<evidence type="ECO:0000313" key="1">
    <source>
        <dbReference type="EMBL" id="GAF92930.1"/>
    </source>
</evidence>
<protein>
    <submittedName>
        <fullName evidence="1">Uncharacterized protein</fullName>
    </submittedName>
</protein>
<accession>X0UWW8</accession>
<organism evidence="1">
    <name type="scientific">marine sediment metagenome</name>
    <dbReference type="NCBI Taxonomy" id="412755"/>
    <lineage>
        <taxon>unclassified sequences</taxon>
        <taxon>metagenomes</taxon>
        <taxon>ecological metagenomes</taxon>
    </lineage>
</organism>
<proteinExistence type="predicted"/>
<name>X0UWW8_9ZZZZ</name>
<dbReference type="Pfam" id="PF18906">
    <property type="entry name" value="Phage_tube_2"/>
    <property type="match status" value="1"/>
</dbReference>
<sequence>LEGPHEISGDINFEVDPCMIGYWIKGFCNVTSYEATTVTSYYYTHEFMPAQTDFDAMSAVPPMTIEAYRDAGSAFQYHSCCVNALSFEFAHGALIKSTVGVIGAGFAMAAKQTASYEPFSEFTWDQTSIDIAGAAVDEIQDMTITLTNNLEAVSTINGSKYPNRIQRSAKRTIEISGTILFISAAEANIFRAQTERRLVVTTQQNCNAIMFDIPSMRYNAFPVNAGGPGKIAVGFTASAKYNTGSGTAIQITTTVNSLASY</sequence>